<dbReference type="InterPro" id="IPR036390">
    <property type="entry name" value="WH_DNA-bd_sf"/>
</dbReference>
<evidence type="ECO:0000313" key="5">
    <source>
        <dbReference type="EMBL" id="MPN15131.1"/>
    </source>
</evidence>
<protein>
    <recommendedName>
        <fullName evidence="4">HTH arsR-type domain-containing protein</fullName>
    </recommendedName>
</protein>
<dbReference type="InterPro" id="IPR011991">
    <property type="entry name" value="ArsR-like_HTH"/>
</dbReference>
<keyword evidence="2" id="KW-0238">DNA-binding</keyword>
<evidence type="ECO:0000256" key="3">
    <source>
        <dbReference type="ARBA" id="ARBA00023163"/>
    </source>
</evidence>
<dbReference type="InterPro" id="IPR001845">
    <property type="entry name" value="HTH_ArsR_DNA-bd_dom"/>
</dbReference>
<dbReference type="GO" id="GO:0003677">
    <property type="term" value="F:DNA binding"/>
    <property type="evidence" value="ECO:0007669"/>
    <property type="project" value="UniProtKB-KW"/>
</dbReference>
<evidence type="ECO:0000256" key="2">
    <source>
        <dbReference type="ARBA" id="ARBA00023125"/>
    </source>
</evidence>
<name>A0A645FL57_9ZZZZ</name>
<dbReference type="GO" id="GO:0003700">
    <property type="term" value="F:DNA-binding transcription factor activity"/>
    <property type="evidence" value="ECO:0007669"/>
    <property type="project" value="InterPro"/>
</dbReference>
<dbReference type="Gene3D" id="1.10.10.10">
    <property type="entry name" value="Winged helix-like DNA-binding domain superfamily/Winged helix DNA-binding domain"/>
    <property type="match status" value="1"/>
</dbReference>
<dbReference type="CDD" id="cd00090">
    <property type="entry name" value="HTH_ARSR"/>
    <property type="match status" value="1"/>
</dbReference>
<evidence type="ECO:0000259" key="4">
    <source>
        <dbReference type="PROSITE" id="PS50987"/>
    </source>
</evidence>
<organism evidence="5">
    <name type="scientific">bioreactor metagenome</name>
    <dbReference type="NCBI Taxonomy" id="1076179"/>
    <lineage>
        <taxon>unclassified sequences</taxon>
        <taxon>metagenomes</taxon>
        <taxon>ecological metagenomes</taxon>
    </lineage>
</organism>
<dbReference type="EMBL" id="VSSQ01061843">
    <property type="protein sequence ID" value="MPN15131.1"/>
    <property type="molecule type" value="Genomic_DNA"/>
</dbReference>
<keyword evidence="1" id="KW-0805">Transcription regulation</keyword>
<reference evidence="5" key="1">
    <citation type="submission" date="2019-08" db="EMBL/GenBank/DDBJ databases">
        <authorList>
            <person name="Kucharzyk K."/>
            <person name="Murdoch R.W."/>
            <person name="Higgins S."/>
            <person name="Loffler F."/>
        </authorList>
    </citation>
    <scope>NUCLEOTIDE SEQUENCE</scope>
</reference>
<gene>
    <name evidence="5" type="ORF">SDC9_162460</name>
</gene>
<keyword evidence="3" id="KW-0804">Transcription</keyword>
<proteinExistence type="predicted"/>
<dbReference type="PANTHER" id="PTHR33154">
    <property type="entry name" value="TRANSCRIPTIONAL REGULATOR, ARSR FAMILY"/>
    <property type="match status" value="1"/>
</dbReference>
<accession>A0A645FL57</accession>
<dbReference type="PRINTS" id="PR00778">
    <property type="entry name" value="HTHARSR"/>
</dbReference>
<dbReference type="SMART" id="SM00418">
    <property type="entry name" value="HTH_ARSR"/>
    <property type="match status" value="1"/>
</dbReference>
<dbReference type="PROSITE" id="PS50987">
    <property type="entry name" value="HTH_ARSR_2"/>
    <property type="match status" value="1"/>
</dbReference>
<dbReference type="AlphaFoldDB" id="A0A645FL57"/>
<dbReference type="InterPro" id="IPR051081">
    <property type="entry name" value="HTH_MetalResp_TranReg"/>
</dbReference>
<dbReference type="NCBIfam" id="NF033788">
    <property type="entry name" value="HTH_metalloreg"/>
    <property type="match status" value="1"/>
</dbReference>
<dbReference type="InterPro" id="IPR036388">
    <property type="entry name" value="WH-like_DNA-bd_sf"/>
</dbReference>
<comment type="caution">
    <text evidence="5">The sequence shown here is derived from an EMBL/GenBank/DDBJ whole genome shotgun (WGS) entry which is preliminary data.</text>
</comment>
<feature type="domain" description="HTH arsR-type" evidence="4">
    <location>
        <begin position="1"/>
        <end position="95"/>
    </location>
</feature>
<sequence>MEVDYIRQAELLKALANPTRLEIVHCLLNAGCRNVGCMERGTGMSQSCISQHLQKLKAAGIVTAERSGNEVYYRAASPEVARLVAALFQEEVENYVL</sequence>
<evidence type="ECO:0000256" key="1">
    <source>
        <dbReference type="ARBA" id="ARBA00023015"/>
    </source>
</evidence>
<dbReference type="PANTHER" id="PTHR33154:SF18">
    <property type="entry name" value="ARSENICAL RESISTANCE OPERON REPRESSOR"/>
    <property type="match status" value="1"/>
</dbReference>
<dbReference type="SUPFAM" id="SSF46785">
    <property type="entry name" value="Winged helix' DNA-binding domain"/>
    <property type="match status" value="1"/>
</dbReference>
<dbReference type="Pfam" id="PF01022">
    <property type="entry name" value="HTH_5"/>
    <property type="match status" value="1"/>
</dbReference>